<protein>
    <recommendedName>
        <fullName evidence="7">Mitochondrial ribosomal protein-like protein</fullName>
    </recommendedName>
</protein>
<organism evidence="5 6">
    <name type="scientific">Amniculicola lignicola CBS 123094</name>
    <dbReference type="NCBI Taxonomy" id="1392246"/>
    <lineage>
        <taxon>Eukaryota</taxon>
        <taxon>Fungi</taxon>
        <taxon>Dikarya</taxon>
        <taxon>Ascomycota</taxon>
        <taxon>Pezizomycotina</taxon>
        <taxon>Dothideomycetes</taxon>
        <taxon>Pleosporomycetidae</taxon>
        <taxon>Pleosporales</taxon>
        <taxon>Amniculicolaceae</taxon>
        <taxon>Amniculicola</taxon>
    </lineage>
</organism>
<evidence type="ECO:0000256" key="2">
    <source>
        <dbReference type="ARBA" id="ARBA00022980"/>
    </source>
</evidence>
<evidence type="ECO:0000256" key="4">
    <source>
        <dbReference type="SAM" id="MobiDB-lite"/>
    </source>
</evidence>
<keyword evidence="2" id="KW-0689">Ribosomal protein</keyword>
<dbReference type="GO" id="GO:0006412">
    <property type="term" value="P:translation"/>
    <property type="evidence" value="ECO:0007669"/>
    <property type="project" value="InterPro"/>
</dbReference>
<gene>
    <name evidence="5" type="ORF">P154DRAFT_557703</name>
</gene>
<keyword evidence="3" id="KW-0687">Ribonucleoprotein</keyword>
<feature type="region of interest" description="Disordered" evidence="4">
    <location>
        <begin position="227"/>
        <end position="262"/>
    </location>
</feature>
<name>A0A6A5VXN8_9PLEO</name>
<reference evidence="5" key="1">
    <citation type="journal article" date="2020" name="Stud. Mycol.">
        <title>101 Dothideomycetes genomes: a test case for predicting lifestyles and emergence of pathogens.</title>
        <authorList>
            <person name="Haridas S."/>
            <person name="Albert R."/>
            <person name="Binder M."/>
            <person name="Bloem J."/>
            <person name="Labutti K."/>
            <person name="Salamov A."/>
            <person name="Andreopoulos B."/>
            <person name="Baker S."/>
            <person name="Barry K."/>
            <person name="Bills G."/>
            <person name="Bluhm B."/>
            <person name="Cannon C."/>
            <person name="Castanera R."/>
            <person name="Culley D."/>
            <person name="Daum C."/>
            <person name="Ezra D."/>
            <person name="Gonzalez J."/>
            <person name="Henrissat B."/>
            <person name="Kuo A."/>
            <person name="Liang C."/>
            <person name="Lipzen A."/>
            <person name="Lutzoni F."/>
            <person name="Magnuson J."/>
            <person name="Mondo S."/>
            <person name="Nolan M."/>
            <person name="Ohm R."/>
            <person name="Pangilinan J."/>
            <person name="Park H.-J."/>
            <person name="Ramirez L."/>
            <person name="Alfaro M."/>
            <person name="Sun H."/>
            <person name="Tritt A."/>
            <person name="Yoshinaga Y."/>
            <person name="Zwiers L.-H."/>
            <person name="Turgeon B."/>
            <person name="Goodwin S."/>
            <person name="Spatafora J."/>
            <person name="Crous P."/>
            <person name="Grigoriev I."/>
        </authorList>
    </citation>
    <scope>NUCLEOTIDE SEQUENCE</scope>
    <source>
        <strain evidence="5">CBS 123094</strain>
    </source>
</reference>
<feature type="compositionally biased region" description="Basic residues" evidence="4">
    <location>
        <begin position="247"/>
        <end position="262"/>
    </location>
</feature>
<dbReference type="InterPro" id="IPR038657">
    <property type="entry name" value="Ribosomal_bL19_sf"/>
</dbReference>
<dbReference type="Proteomes" id="UP000799779">
    <property type="component" value="Unassembled WGS sequence"/>
</dbReference>
<proteinExistence type="inferred from homology"/>
<dbReference type="FunFam" id="2.30.30.790:FF:000007">
    <property type="entry name" value="Mitochondrial ribosomal protein, putative"/>
    <property type="match status" value="1"/>
</dbReference>
<accession>A0A6A5VXN8</accession>
<dbReference type="InterPro" id="IPR008991">
    <property type="entry name" value="Translation_prot_SH3-like_sf"/>
</dbReference>
<dbReference type="SUPFAM" id="SSF50104">
    <property type="entry name" value="Translation proteins SH3-like domain"/>
    <property type="match status" value="1"/>
</dbReference>
<comment type="similarity">
    <text evidence="1">Belongs to the bacterial ribosomal protein bL19 family.</text>
</comment>
<evidence type="ECO:0008006" key="7">
    <source>
        <dbReference type="Google" id="ProtNLM"/>
    </source>
</evidence>
<dbReference type="EMBL" id="ML977702">
    <property type="protein sequence ID" value="KAF1993468.1"/>
    <property type="molecule type" value="Genomic_DNA"/>
</dbReference>
<evidence type="ECO:0000256" key="1">
    <source>
        <dbReference type="ARBA" id="ARBA00005781"/>
    </source>
</evidence>
<dbReference type="PANTHER" id="PTHR15680:SF9">
    <property type="entry name" value="LARGE RIBOSOMAL SUBUNIT PROTEIN BL19M"/>
    <property type="match status" value="1"/>
</dbReference>
<dbReference type="GO" id="GO:0005762">
    <property type="term" value="C:mitochondrial large ribosomal subunit"/>
    <property type="evidence" value="ECO:0007669"/>
    <property type="project" value="TreeGrafter"/>
</dbReference>
<dbReference type="AlphaFoldDB" id="A0A6A5VXN8"/>
<evidence type="ECO:0000256" key="3">
    <source>
        <dbReference type="ARBA" id="ARBA00023274"/>
    </source>
</evidence>
<sequence>MATALASQRAVPRILPLLKAPKRSPAATKLINKTHKLLYPHLYTQKELDAKEEKVVVSLGKPPRHQPWERRPREIHQHPIQIYKPKPSPIKACPDPVATITATHIAKLDPTGARTRLFARTNPECARVGDILLVRLRTGDPFAGVCINIRRRGVDTSILLRGQLTRIGVEMWYKIYSPVVEGIEVVQRAQKRARRARLTYMREVKHDRGSVENVVRGYLRQKAALGSGEKTGRGPILGSKGVGGGHGGKKVKGRGKGLGKKR</sequence>
<keyword evidence="6" id="KW-1185">Reference proteome</keyword>
<dbReference type="Gene3D" id="2.30.30.790">
    <property type="match status" value="1"/>
</dbReference>
<dbReference type="Pfam" id="PF01245">
    <property type="entry name" value="Ribosomal_L19"/>
    <property type="match status" value="1"/>
</dbReference>
<dbReference type="InterPro" id="IPR001857">
    <property type="entry name" value="Ribosomal_bL19"/>
</dbReference>
<dbReference type="OrthoDB" id="432645at2759"/>
<dbReference type="PANTHER" id="PTHR15680">
    <property type="entry name" value="RIBOSOMAL PROTEIN L19"/>
    <property type="match status" value="1"/>
</dbReference>
<evidence type="ECO:0000313" key="6">
    <source>
        <dbReference type="Proteomes" id="UP000799779"/>
    </source>
</evidence>
<evidence type="ECO:0000313" key="5">
    <source>
        <dbReference type="EMBL" id="KAF1993468.1"/>
    </source>
</evidence>
<dbReference type="GO" id="GO:0003735">
    <property type="term" value="F:structural constituent of ribosome"/>
    <property type="evidence" value="ECO:0007669"/>
    <property type="project" value="InterPro"/>
</dbReference>